<gene>
    <name evidence="6" type="ORF">NECHADRAFT_41432</name>
</gene>
<dbReference type="HOGENOM" id="CLU_033465_6_1_1"/>
<dbReference type="AlphaFoldDB" id="C7YT30"/>
<keyword evidence="4 5" id="KW-0472">Membrane</keyword>
<name>C7YT30_FUSV7</name>
<dbReference type="eggNOG" id="ENOG502T9S8">
    <property type="taxonomic scope" value="Eukaryota"/>
</dbReference>
<feature type="transmembrane region" description="Helical" evidence="5">
    <location>
        <begin position="270"/>
        <end position="292"/>
    </location>
</feature>
<accession>C7YT30</accession>
<protein>
    <recommendedName>
        <fullName evidence="8">RTA1 like protein</fullName>
    </recommendedName>
</protein>
<evidence type="ECO:0000256" key="1">
    <source>
        <dbReference type="ARBA" id="ARBA00004141"/>
    </source>
</evidence>
<organism evidence="6 7">
    <name type="scientific">Fusarium vanettenii (strain ATCC MYA-4622 / CBS 123669 / FGSC 9596 / NRRL 45880 / 77-13-4)</name>
    <name type="common">Fusarium solani subsp. pisi</name>
    <dbReference type="NCBI Taxonomy" id="660122"/>
    <lineage>
        <taxon>Eukaryota</taxon>
        <taxon>Fungi</taxon>
        <taxon>Dikarya</taxon>
        <taxon>Ascomycota</taxon>
        <taxon>Pezizomycotina</taxon>
        <taxon>Sordariomycetes</taxon>
        <taxon>Hypocreomycetidae</taxon>
        <taxon>Hypocreales</taxon>
        <taxon>Nectriaceae</taxon>
        <taxon>Fusarium</taxon>
        <taxon>Fusarium solani species complex</taxon>
        <taxon>Fusarium vanettenii</taxon>
    </lineage>
</organism>
<keyword evidence="2 5" id="KW-0812">Transmembrane</keyword>
<dbReference type="GeneID" id="9668464"/>
<dbReference type="GO" id="GO:0000324">
    <property type="term" value="C:fungal-type vacuole"/>
    <property type="evidence" value="ECO:0007669"/>
    <property type="project" value="TreeGrafter"/>
</dbReference>
<dbReference type="InParanoid" id="C7YT30"/>
<feature type="transmembrane region" description="Helical" evidence="5">
    <location>
        <begin position="229"/>
        <end position="250"/>
    </location>
</feature>
<dbReference type="Pfam" id="PF04479">
    <property type="entry name" value="RTA1"/>
    <property type="match status" value="1"/>
</dbReference>
<dbReference type="PANTHER" id="PTHR31465">
    <property type="entry name" value="PROTEIN RTA1-RELATED"/>
    <property type="match status" value="1"/>
</dbReference>
<evidence type="ECO:0000256" key="4">
    <source>
        <dbReference type="ARBA" id="ARBA00023136"/>
    </source>
</evidence>
<dbReference type="GO" id="GO:0005886">
    <property type="term" value="C:plasma membrane"/>
    <property type="evidence" value="ECO:0007669"/>
    <property type="project" value="TreeGrafter"/>
</dbReference>
<dbReference type="EMBL" id="GG698899">
    <property type="protein sequence ID" value="EEU45752.1"/>
    <property type="molecule type" value="Genomic_DNA"/>
</dbReference>
<keyword evidence="3 5" id="KW-1133">Transmembrane helix</keyword>
<reference evidence="6 7" key="1">
    <citation type="journal article" date="2009" name="PLoS Genet.">
        <title>The genome of Nectria haematococca: contribution of supernumerary chromosomes to gene expansion.</title>
        <authorList>
            <person name="Coleman J.J."/>
            <person name="Rounsley S.D."/>
            <person name="Rodriguez-Carres M."/>
            <person name="Kuo A."/>
            <person name="Wasmann C.C."/>
            <person name="Grimwood J."/>
            <person name="Schmutz J."/>
            <person name="Taga M."/>
            <person name="White G.J."/>
            <person name="Zhou S."/>
            <person name="Schwartz D.C."/>
            <person name="Freitag M."/>
            <person name="Ma L.J."/>
            <person name="Danchin E.G."/>
            <person name="Henrissat B."/>
            <person name="Coutinho P.M."/>
            <person name="Nelson D.R."/>
            <person name="Straney D."/>
            <person name="Napoli C.A."/>
            <person name="Barker B.M."/>
            <person name="Gribskov M."/>
            <person name="Rep M."/>
            <person name="Kroken S."/>
            <person name="Molnar I."/>
            <person name="Rensing C."/>
            <person name="Kennell J.C."/>
            <person name="Zamora J."/>
            <person name="Farman M.L."/>
            <person name="Selker E.U."/>
            <person name="Salamov A."/>
            <person name="Shapiro H."/>
            <person name="Pangilinan J."/>
            <person name="Lindquist E."/>
            <person name="Lamers C."/>
            <person name="Grigoriev I.V."/>
            <person name="Geiser D.M."/>
            <person name="Covert S.F."/>
            <person name="Temporini E."/>
            <person name="Vanetten H.D."/>
        </authorList>
    </citation>
    <scope>NUCLEOTIDE SEQUENCE [LARGE SCALE GENOMIC DNA]</scope>
    <source>
        <strain evidence="7">ATCC MYA-4622 / CBS 123669 / FGSC 9596 / NRRL 45880 / 77-13-4</strain>
    </source>
</reference>
<evidence type="ECO:0000313" key="6">
    <source>
        <dbReference type="EMBL" id="EEU45752.1"/>
    </source>
</evidence>
<keyword evidence="7" id="KW-1185">Reference proteome</keyword>
<feature type="transmembrane region" description="Helical" evidence="5">
    <location>
        <begin position="178"/>
        <end position="201"/>
    </location>
</feature>
<evidence type="ECO:0000313" key="7">
    <source>
        <dbReference type="Proteomes" id="UP000005206"/>
    </source>
</evidence>
<dbReference type="RefSeq" id="XP_003051465.1">
    <property type="nucleotide sequence ID" value="XM_003051419.1"/>
</dbReference>
<dbReference type="InterPro" id="IPR007568">
    <property type="entry name" value="RTA1"/>
</dbReference>
<feature type="transmembrane region" description="Helical" evidence="5">
    <location>
        <begin position="64"/>
        <end position="83"/>
    </location>
</feature>
<dbReference type="Proteomes" id="UP000005206">
    <property type="component" value="Chromosome 5"/>
</dbReference>
<comment type="subcellular location">
    <subcellularLocation>
        <location evidence="1">Membrane</location>
        <topology evidence="1">Multi-pass membrane protein</topology>
    </subcellularLocation>
</comment>
<proteinExistence type="predicted"/>
<evidence type="ECO:0000256" key="2">
    <source>
        <dbReference type="ARBA" id="ARBA00022692"/>
    </source>
</evidence>
<sequence>MASKNATSASSFDDCTEVSELCPIEATATGSILSLGAAIFFTSFFSLLLLLQVYFGIKARTWSFMIWLGIGTSLEILGHLARVSLSRNPWSASSYIAQLMTLLLAPTFIAASLSITFKHLVIWYGPQWSVLRPSLYPWVLVGTEFLTIIIQFIGAFALAAGAADQGNRTLNMLSKVMILLGGVAFQVVNMAICSALMMIYVRRRNGKAGMGIASSRAESSATEARRARFFVYAVGIAYPAIIIRCAYRQHIPSIARDVRRNEPLFLALDATMTLLAVAAVTIFHPCVFFPFLGLNTKKLESMPDHGGFQMRATSGRSHPEAVM</sequence>
<feature type="transmembrane region" description="Helical" evidence="5">
    <location>
        <begin position="32"/>
        <end position="57"/>
    </location>
</feature>
<dbReference type="PANTHER" id="PTHR31465:SF8">
    <property type="entry name" value="DOMAIN PROTEIN, PUTATIVE (AFU_ORTHOLOGUE AFUA_6G14140)-RELATED"/>
    <property type="match status" value="1"/>
</dbReference>
<evidence type="ECO:0000256" key="5">
    <source>
        <dbReference type="SAM" id="Phobius"/>
    </source>
</evidence>
<dbReference type="KEGG" id="nhe:NECHADRAFT_41432"/>
<dbReference type="OrthoDB" id="4521223at2759"/>
<feature type="transmembrane region" description="Helical" evidence="5">
    <location>
        <begin position="135"/>
        <end position="158"/>
    </location>
</feature>
<dbReference type="VEuPathDB" id="FungiDB:NECHADRAFT_41432"/>
<evidence type="ECO:0008006" key="8">
    <source>
        <dbReference type="Google" id="ProtNLM"/>
    </source>
</evidence>
<feature type="transmembrane region" description="Helical" evidence="5">
    <location>
        <begin position="95"/>
        <end position="115"/>
    </location>
</feature>
<evidence type="ECO:0000256" key="3">
    <source>
        <dbReference type="ARBA" id="ARBA00022989"/>
    </source>
</evidence>